<dbReference type="EMBL" id="JACDZE010000005">
    <property type="protein sequence ID" value="MBA5630647.1"/>
    <property type="molecule type" value="Genomic_DNA"/>
</dbReference>
<name>A0A838ZUJ8_9FLAO</name>
<dbReference type="AlphaFoldDB" id="A0A838ZUJ8"/>
<dbReference type="Proteomes" id="UP000552241">
    <property type="component" value="Unassembled WGS sequence"/>
</dbReference>
<proteinExistence type="predicted"/>
<accession>A0A838ZUJ8</accession>
<comment type="caution">
    <text evidence="1">The sequence shown here is derived from an EMBL/GenBank/DDBJ whole genome shotgun (WGS) entry which is preliminary data.</text>
</comment>
<dbReference type="RefSeq" id="WP_182044248.1">
    <property type="nucleotide sequence ID" value="NZ_JACDZE010000005.1"/>
</dbReference>
<evidence type="ECO:0000313" key="2">
    <source>
        <dbReference type="Proteomes" id="UP000552241"/>
    </source>
</evidence>
<reference evidence="1 2" key="1">
    <citation type="submission" date="2020-07" db="EMBL/GenBank/DDBJ databases">
        <title>Moheibacter lacus sp. nov., a member of the family Flavobacteriaceae isolated from freshwater lake sediment.</title>
        <authorList>
            <person name="Liu Y."/>
        </authorList>
    </citation>
    <scope>NUCLEOTIDE SEQUENCE [LARGE SCALE GENOMIC DNA]</scope>
    <source>
        <strain evidence="1 2">BDHS18</strain>
    </source>
</reference>
<protein>
    <recommendedName>
        <fullName evidence="3">POTRA domain-containing protein</fullName>
    </recommendedName>
</protein>
<organism evidence="1 2">
    <name type="scientific">Moheibacter lacus</name>
    <dbReference type="NCBI Taxonomy" id="2745851"/>
    <lineage>
        <taxon>Bacteria</taxon>
        <taxon>Pseudomonadati</taxon>
        <taxon>Bacteroidota</taxon>
        <taxon>Flavobacteriia</taxon>
        <taxon>Flavobacteriales</taxon>
        <taxon>Weeksellaceae</taxon>
        <taxon>Moheibacter</taxon>
    </lineage>
</organism>
<dbReference type="Gene3D" id="3.10.20.310">
    <property type="entry name" value="membrane protein fhac"/>
    <property type="match status" value="1"/>
</dbReference>
<sequence length="631" mass="73105">MLHNLVKNLLVVLFVLGFVSYCFSQEVGKKDSIPNPSETSENKEDNFQESLENYRNKNKFNRFVHKLLVKKPGTKKASKTSDRFGETQSNYLNFEGKIIRNINITTLDPFGFSVIDTLDIPEKFIEKAGNAVHVKTKKYVIRNYILVKKGEKLDSLKLIESERLIRSERFTRRVKIDLVAVNEDSVDVNFRTLDAWTIAPNLTLSGSKVGVRLRDRNFMGLGHDFDNRYRQNFENGKYQFQTRYSIPNIQRSFIGFRIGYSSFEENEYTKSVALERRFFSPLTRWAGGALIGQRTYRDSIPNSVGIGTQDYKYDLQDYWGAVSFQLFKKEKSAAERVNNLILSSRYFQVNYVKSPIPELDPVNFYADEQFYLLGIGVSRRGFVQDRYIVNYDIVEDIPIGLSYGITTGIQNKNNRNRFYLAGGFKMGNYYRLGFFGFEMEYGGFLVEDNKTEQSVFSFGTNYFTRLMSWGRWKFRNFISSQIIIGNNRVDSRGDRLTLNENDPQGIPGFYSKDVIGTNKWLTNFQIQTYSPYEFLGFRFSPFLNSSLGLISNEGENLTDGKMYAKIGLGILFTNDYLVFSNFQLSLAWYNTIPGIGDNLFKTNTFNNNDYELMNFEFGKPELIPYNPYIVH</sequence>
<evidence type="ECO:0000313" key="1">
    <source>
        <dbReference type="EMBL" id="MBA5630647.1"/>
    </source>
</evidence>
<evidence type="ECO:0008006" key="3">
    <source>
        <dbReference type="Google" id="ProtNLM"/>
    </source>
</evidence>
<keyword evidence="2" id="KW-1185">Reference proteome</keyword>
<gene>
    <name evidence="1" type="ORF">HU137_12805</name>
</gene>